<accession>A0A2G2YDL1</accession>
<sequence>MLNLVPQDTMHSATAEISSQLAKTTRMNEEIISFEDVMKELRNKLLKGCRELDVISIVGMPGLVFGKESFFPPLEEVGKCMAAKCGGLPLSIVMVDGILAKMERTEESWKHVAMLLGFYIHRDSEAIGEQSYRDLPCHIKASFFILEHF</sequence>
<dbReference type="STRING" id="4072.A0A2G2YDL1"/>
<dbReference type="GO" id="GO:0043531">
    <property type="term" value="F:ADP binding"/>
    <property type="evidence" value="ECO:0007669"/>
    <property type="project" value="InterPro"/>
</dbReference>
<organism evidence="2 3">
    <name type="scientific">Capsicum annuum</name>
    <name type="common">Capsicum pepper</name>
    <dbReference type="NCBI Taxonomy" id="4072"/>
    <lineage>
        <taxon>Eukaryota</taxon>
        <taxon>Viridiplantae</taxon>
        <taxon>Streptophyta</taxon>
        <taxon>Embryophyta</taxon>
        <taxon>Tracheophyta</taxon>
        <taxon>Spermatophyta</taxon>
        <taxon>Magnoliopsida</taxon>
        <taxon>eudicotyledons</taxon>
        <taxon>Gunneridae</taxon>
        <taxon>Pentapetalae</taxon>
        <taxon>asterids</taxon>
        <taxon>lamiids</taxon>
        <taxon>Solanales</taxon>
        <taxon>Solanaceae</taxon>
        <taxon>Solanoideae</taxon>
        <taxon>Capsiceae</taxon>
        <taxon>Capsicum</taxon>
    </lineage>
</organism>
<evidence type="ECO:0000256" key="1">
    <source>
        <dbReference type="ARBA" id="ARBA00022614"/>
    </source>
</evidence>
<dbReference type="AlphaFoldDB" id="A0A2G2YDL1"/>
<proteinExistence type="predicted"/>
<gene>
    <name evidence="2" type="ORF">T459_27317</name>
</gene>
<dbReference type="Proteomes" id="UP000222542">
    <property type="component" value="Unassembled WGS sequence"/>
</dbReference>
<dbReference type="Gene3D" id="1.10.8.430">
    <property type="entry name" value="Helical domain of apoptotic protease-activating factors"/>
    <property type="match status" value="1"/>
</dbReference>
<evidence type="ECO:0000313" key="3">
    <source>
        <dbReference type="Proteomes" id="UP000222542"/>
    </source>
</evidence>
<dbReference type="InterPro" id="IPR042197">
    <property type="entry name" value="Apaf_helical"/>
</dbReference>
<dbReference type="EMBL" id="AYRZ02000011">
    <property type="protein sequence ID" value="PHT67830.1"/>
    <property type="molecule type" value="Genomic_DNA"/>
</dbReference>
<dbReference type="InterPro" id="IPR027417">
    <property type="entry name" value="P-loop_NTPase"/>
</dbReference>
<keyword evidence="1" id="KW-0433">Leucine-rich repeat</keyword>
<reference evidence="2 3" key="1">
    <citation type="journal article" date="2014" name="Nat. Genet.">
        <title>Genome sequence of the hot pepper provides insights into the evolution of pungency in Capsicum species.</title>
        <authorList>
            <person name="Kim S."/>
            <person name="Park M."/>
            <person name="Yeom S.I."/>
            <person name="Kim Y.M."/>
            <person name="Lee J.M."/>
            <person name="Lee H.A."/>
            <person name="Seo E."/>
            <person name="Choi J."/>
            <person name="Cheong K."/>
            <person name="Kim K.T."/>
            <person name="Jung K."/>
            <person name="Lee G.W."/>
            <person name="Oh S.K."/>
            <person name="Bae C."/>
            <person name="Kim S.B."/>
            <person name="Lee H.Y."/>
            <person name="Kim S.Y."/>
            <person name="Kim M.S."/>
            <person name="Kang B.C."/>
            <person name="Jo Y.D."/>
            <person name="Yang H.B."/>
            <person name="Jeong H.J."/>
            <person name="Kang W.H."/>
            <person name="Kwon J.K."/>
            <person name="Shin C."/>
            <person name="Lim J.Y."/>
            <person name="Park J.H."/>
            <person name="Huh J.H."/>
            <person name="Kim J.S."/>
            <person name="Kim B.D."/>
            <person name="Cohen O."/>
            <person name="Paran I."/>
            <person name="Suh M.C."/>
            <person name="Lee S.B."/>
            <person name="Kim Y.K."/>
            <person name="Shin Y."/>
            <person name="Noh S.J."/>
            <person name="Park J."/>
            <person name="Seo Y.S."/>
            <person name="Kwon S.Y."/>
            <person name="Kim H.A."/>
            <person name="Park J.M."/>
            <person name="Kim H.J."/>
            <person name="Choi S.B."/>
            <person name="Bosland P.W."/>
            <person name="Reeves G."/>
            <person name="Jo S.H."/>
            <person name="Lee B.W."/>
            <person name="Cho H.T."/>
            <person name="Choi H.S."/>
            <person name="Lee M.S."/>
            <person name="Yu Y."/>
            <person name="Do Choi Y."/>
            <person name="Park B.S."/>
            <person name="van Deynze A."/>
            <person name="Ashrafi H."/>
            <person name="Hill T."/>
            <person name="Kim W.T."/>
            <person name="Pai H.S."/>
            <person name="Ahn H.K."/>
            <person name="Yeam I."/>
            <person name="Giovannoni J.J."/>
            <person name="Rose J.K."/>
            <person name="Sorensen I."/>
            <person name="Lee S.J."/>
            <person name="Kim R.W."/>
            <person name="Choi I.Y."/>
            <person name="Choi B.S."/>
            <person name="Lim J.S."/>
            <person name="Lee Y.H."/>
            <person name="Choi D."/>
        </authorList>
    </citation>
    <scope>NUCLEOTIDE SEQUENCE [LARGE SCALE GENOMIC DNA]</scope>
    <source>
        <strain evidence="3">cv. CM334</strain>
    </source>
</reference>
<evidence type="ECO:0000313" key="2">
    <source>
        <dbReference type="EMBL" id="PHT67830.1"/>
    </source>
</evidence>
<reference evidence="2 3" key="2">
    <citation type="journal article" date="2017" name="Genome Biol.">
        <title>New reference genome sequences of hot pepper reveal the massive evolution of plant disease-resistance genes by retroduplication.</title>
        <authorList>
            <person name="Kim S."/>
            <person name="Park J."/>
            <person name="Yeom S.I."/>
            <person name="Kim Y.M."/>
            <person name="Seo E."/>
            <person name="Kim K.T."/>
            <person name="Kim M.S."/>
            <person name="Lee J.M."/>
            <person name="Cheong K."/>
            <person name="Shin H.S."/>
            <person name="Kim S.B."/>
            <person name="Han K."/>
            <person name="Lee J."/>
            <person name="Park M."/>
            <person name="Lee H.A."/>
            <person name="Lee H.Y."/>
            <person name="Lee Y."/>
            <person name="Oh S."/>
            <person name="Lee J.H."/>
            <person name="Choi E."/>
            <person name="Choi E."/>
            <person name="Lee S.E."/>
            <person name="Jeon J."/>
            <person name="Kim H."/>
            <person name="Choi G."/>
            <person name="Song H."/>
            <person name="Lee J."/>
            <person name="Lee S.C."/>
            <person name="Kwon J.K."/>
            <person name="Lee H.Y."/>
            <person name="Koo N."/>
            <person name="Hong Y."/>
            <person name="Kim R.W."/>
            <person name="Kang W.H."/>
            <person name="Huh J.H."/>
            <person name="Kang B.C."/>
            <person name="Yang T.J."/>
            <person name="Lee Y.H."/>
            <person name="Bennetzen J.L."/>
            <person name="Choi D."/>
        </authorList>
    </citation>
    <scope>NUCLEOTIDE SEQUENCE [LARGE SCALE GENOMIC DNA]</scope>
    <source>
        <strain evidence="3">cv. CM334</strain>
    </source>
</reference>
<keyword evidence="3" id="KW-1185">Reference proteome</keyword>
<dbReference type="Gramene" id="PHT67830">
    <property type="protein sequence ID" value="PHT67830"/>
    <property type="gene ID" value="T459_27317"/>
</dbReference>
<name>A0A2G2YDL1_CAPAN</name>
<comment type="caution">
    <text evidence="2">The sequence shown here is derived from an EMBL/GenBank/DDBJ whole genome shotgun (WGS) entry which is preliminary data.</text>
</comment>
<protein>
    <submittedName>
        <fullName evidence="2">Uncharacterized protein</fullName>
    </submittedName>
</protein>
<dbReference type="SUPFAM" id="SSF52540">
    <property type="entry name" value="P-loop containing nucleoside triphosphate hydrolases"/>
    <property type="match status" value="1"/>
</dbReference>